<dbReference type="Gene3D" id="3.40.630.30">
    <property type="match status" value="1"/>
</dbReference>
<dbReference type="Pfam" id="PF00583">
    <property type="entry name" value="Acetyltransf_1"/>
    <property type="match status" value="1"/>
</dbReference>
<dbReference type="InterPro" id="IPR016181">
    <property type="entry name" value="Acyl_CoA_acyltransferase"/>
</dbReference>
<sequence>MIFLRPTKEQELKLLTSFEQEDCIKNFITPNSHIEHIDFFRNANNLYLSIIFQNKVVGFFILNQQGCSTELRRFIVTTRYQGIGIGRMAMERLHEYCTNELKAAKVWLDVFEFNEKAKYLYSQLGYRYFGQDYLNKKLLLLLEKHLV</sequence>
<dbReference type="PROSITE" id="PS51186">
    <property type="entry name" value="GNAT"/>
    <property type="match status" value="1"/>
</dbReference>
<proteinExistence type="predicted"/>
<dbReference type="SUPFAM" id="SSF55729">
    <property type="entry name" value="Acyl-CoA N-acyltransferases (Nat)"/>
    <property type="match status" value="1"/>
</dbReference>
<dbReference type="RefSeq" id="WP_130598963.1">
    <property type="nucleotide sequence ID" value="NZ_CP036200.1"/>
</dbReference>
<name>A0A411PGC6_9GAMM</name>
<feature type="domain" description="N-acetyltransferase" evidence="1">
    <location>
        <begin position="2"/>
        <end position="147"/>
    </location>
</feature>
<keyword evidence="3" id="KW-1185">Reference proteome</keyword>
<dbReference type="OrthoDB" id="5815030at2"/>
<reference evidence="2 3" key="1">
    <citation type="submission" date="2019-02" db="EMBL/GenBank/DDBJ databases">
        <title>Shewanella sp. D4-2 isolated from Dokdo Island.</title>
        <authorList>
            <person name="Baek K."/>
        </authorList>
    </citation>
    <scope>NUCLEOTIDE SEQUENCE [LARGE SCALE GENOMIC DNA]</scope>
    <source>
        <strain evidence="2 3">D4-2</strain>
    </source>
</reference>
<evidence type="ECO:0000259" key="1">
    <source>
        <dbReference type="PROSITE" id="PS51186"/>
    </source>
</evidence>
<dbReference type="Proteomes" id="UP000291106">
    <property type="component" value="Chromosome"/>
</dbReference>
<gene>
    <name evidence="2" type="ORF">EXU30_07995</name>
</gene>
<dbReference type="AlphaFoldDB" id="A0A411PGC6"/>
<evidence type="ECO:0000313" key="2">
    <source>
        <dbReference type="EMBL" id="QBF82637.1"/>
    </source>
</evidence>
<dbReference type="PANTHER" id="PTHR43415:SF3">
    <property type="entry name" value="GNAT-FAMILY ACETYLTRANSFERASE"/>
    <property type="match status" value="1"/>
</dbReference>
<keyword evidence="2" id="KW-0808">Transferase</keyword>
<evidence type="ECO:0000313" key="3">
    <source>
        <dbReference type="Proteomes" id="UP000291106"/>
    </source>
</evidence>
<dbReference type="GO" id="GO:0016747">
    <property type="term" value="F:acyltransferase activity, transferring groups other than amino-acyl groups"/>
    <property type="evidence" value="ECO:0007669"/>
    <property type="project" value="InterPro"/>
</dbReference>
<dbReference type="PANTHER" id="PTHR43415">
    <property type="entry name" value="SPERMIDINE N(1)-ACETYLTRANSFERASE"/>
    <property type="match status" value="1"/>
</dbReference>
<dbReference type="EMBL" id="CP036200">
    <property type="protein sequence ID" value="QBF82637.1"/>
    <property type="molecule type" value="Genomic_DNA"/>
</dbReference>
<dbReference type="CDD" id="cd04301">
    <property type="entry name" value="NAT_SF"/>
    <property type="match status" value="1"/>
</dbReference>
<accession>A0A411PGC6</accession>
<dbReference type="KEGG" id="smai:EXU30_07995"/>
<protein>
    <submittedName>
        <fullName evidence="2">GNAT family N-acetyltransferase</fullName>
    </submittedName>
</protein>
<dbReference type="InterPro" id="IPR000182">
    <property type="entry name" value="GNAT_dom"/>
</dbReference>
<organism evidence="2 3">
    <name type="scientific">Shewanella maritima</name>
    <dbReference type="NCBI Taxonomy" id="2520507"/>
    <lineage>
        <taxon>Bacteria</taxon>
        <taxon>Pseudomonadati</taxon>
        <taxon>Pseudomonadota</taxon>
        <taxon>Gammaproteobacteria</taxon>
        <taxon>Alteromonadales</taxon>
        <taxon>Shewanellaceae</taxon>
        <taxon>Shewanella</taxon>
    </lineage>
</organism>